<sequence length="216" mass="25585">MLDLLLEPVKMFIENGIEGFTKSKEFRNLQISYLERLVRELQYNRSLIYKIEKINKDEKKTEEIKSHSTIELVKLFKTRTFDDLENYPIPLFVMLKKKSDNEKENTLHPEKWRNIKHLMDKYPKVNFYIDKLLETNTDSLEKLLERTYYRLQITQALVNCKGEDLRFDYLAFLLDQTKYELQKVLNVSKPNEGTPPSNNQGMLGAFSNFAKKMGNG</sequence>
<protein>
    <submittedName>
        <fullName evidence="1">Uncharacterized protein</fullName>
    </submittedName>
</protein>
<evidence type="ECO:0000313" key="1">
    <source>
        <dbReference type="EMBL" id="NOL49387.1"/>
    </source>
</evidence>
<accession>A0A7Y4LBG5</accession>
<dbReference type="EMBL" id="JABGBO010000004">
    <property type="protein sequence ID" value="NOL49387.1"/>
    <property type="molecule type" value="Genomic_DNA"/>
</dbReference>
<evidence type="ECO:0000313" key="2">
    <source>
        <dbReference type="Proteomes" id="UP000541421"/>
    </source>
</evidence>
<gene>
    <name evidence="1" type="ORF">HKX40_04455</name>
</gene>
<reference evidence="1 2" key="1">
    <citation type="submission" date="2020-05" db="EMBL/GenBank/DDBJ databases">
        <authorList>
            <person name="Niu N."/>
        </authorList>
    </citation>
    <scope>NUCLEOTIDE SEQUENCE [LARGE SCALE GENOMIC DNA]</scope>
    <source>
        <strain evidence="1 2">LMG10982</strain>
    </source>
</reference>
<comment type="caution">
    <text evidence="1">The sequence shown here is derived from an EMBL/GenBank/DDBJ whole genome shotgun (WGS) entry which is preliminary data.</text>
</comment>
<name>A0A7Y4LBG5_9BURK</name>
<dbReference type="AlphaFoldDB" id="A0A7Y4LBG5"/>
<keyword evidence="2" id="KW-1185">Reference proteome</keyword>
<proteinExistence type="predicted"/>
<dbReference type="Proteomes" id="UP000541421">
    <property type="component" value="Unassembled WGS sequence"/>
</dbReference>
<organism evidence="1 2">
    <name type="scientific">Pelistega europaea</name>
    <dbReference type="NCBI Taxonomy" id="106147"/>
    <lineage>
        <taxon>Bacteria</taxon>
        <taxon>Pseudomonadati</taxon>
        <taxon>Pseudomonadota</taxon>
        <taxon>Betaproteobacteria</taxon>
        <taxon>Burkholderiales</taxon>
        <taxon>Alcaligenaceae</taxon>
        <taxon>Pelistega</taxon>
    </lineage>
</organism>
<dbReference type="RefSeq" id="WP_171588362.1">
    <property type="nucleotide sequence ID" value="NZ_JABGBO010000004.1"/>
</dbReference>